<dbReference type="NCBIfam" id="TIGR00369">
    <property type="entry name" value="unchar_dom_1"/>
    <property type="match status" value="1"/>
</dbReference>
<dbReference type="AlphaFoldDB" id="A0A841DEF6"/>
<keyword evidence="5" id="KW-1185">Reference proteome</keyword>
<comment type="caution">
    <text evidence="4">The sequence shown here is derived from an EMBL/GenBank/DDBJ whole genome shotgun (WGS) entry which is preliminary data.</text>
</comment>
<dbReference type="Gene3D" id="3.10.129.10">
    <property type="entry name" value="Hotdog Thioesterase"/>
    <property type="match status" value="1"/>
</dbReference>
<evidence type="ECO:0000313" key="5">
    <source>
        <dbReference type="Proteomes" id="UP000562352"/>
    </source>
</evidence>
<protein>
    <submittedName>
        <fullName evidence="4">Uncharacterized protein (TIGR00369 family)</fullName>
    </submittedName>
</protein>
<dbReference type="InterPro" id="IPR029069">
    <property type="entry name" value="HotDog_dom_sf"/>
</dbReference>
<evidence type="ECO:0000259" key="3">
    <source>
        <dbReference type="Pfam" id="PF03061"/>
    </source>
</evidence>
<sequence length="135" mass="14140">MDSSSDLLVRLREVNSAAAFNQWAGFEVAEAAPGRVSLQMEWRAEFGQYAGHLHAGLVSALIDTACGFAAFTLSGLVVASHCAVNYLAPGSGAAFVATAETVKAGRRQIFACGELRDRDSGRLIANGQTILIPVG</sequence>
<feature type="domain" description="Thioesterase" evidence="3">
    <location>
        <begin position="51"/>
        <end position="121"/>
    </location>
</feature>
<reference evidence="4 5" key="1">
    <citation type="submission" date="2020-08" db="EMBL/GenBank/DDBJ databases">
        <title>Genomic Encyclopedia of Type Strains, Phase III (KMG-III): the genomes of soil and plant-associated and newly described type strains.</title>
        <authorList>
            <person name="Whitman W."/>
        </authorList>
    </citation>
    <scope>NUCLEOTIDE SEQUENCE [LARGE SCALE GENOMIC DNA]</scope>
    <source>
        <strain evidence="4 5">CECT 3303</strain>
    </source>
</reference>
<proteinExistence type="inferred from homology"/>
<dbReference type="CDD" id="cd03443">
    <property type="entry name" value="PaaI_thioesterase"/>
    <property type="match status" value="1"/>
</dbReference>
<dbReference type="SUPFAM" id="SSF54637">
    <property type="entry name" value="Thioesterase/thiol ester dehydrase-isomerase"/>
    <property type="match status" value="1"/>
</dbReference>
<dbReference type="Proteomes" id="UP000562352">
    <property type="component" value="Unassembled WGS sequence"/>
</dbReference>
<dbReference type="InterPro" id="IPR003736">
    <property type="entry name" value="PAAI_dom"/>
</dbReference>
<comment type="similarity">
    <text evidence="1">Belongs to the thioesterase PaaI family.</text>
</comment>
<evidence type="ECO:0000256" key="2">
    <source>
        <dbReference type="ARBA" id="ARBA00022801"/>
    </source>
</evidence>
<evidence type="ECO:0000313" key="4">
    <source>
        <dbReference type="EMBL" id="MBB5967153.1"/>
    </source>
</evidence>
<dbReference type="GO" id="GO:0047617">
    <property type="term" value="F:fatty acyl-CoA hydrolase activity"/>
    <property type="evidence" value="ECO:0007669"/>
    <property type="project" value="InterPro"/>
</dbReference>
<keyword evidence="2" id="KW-0378">Hydrolase</keyword>
<dbReference type="PANTHER" id="PTHR21660">
    <property type="entry name" value="THIOESTERASE SUPERFAMILY MEMBER-RELATED"/>
    <property type="match status" value="1"/>
</dbReference>
<name>A0A841DEF6_PLAVE</name>
<dbReference type="EMBL" id="JACHJJ010000030">
    <property type="protein sequence ID" value="MBB5967153.1"/>
    <property type="molecule type" value="Genomic_DNA"/>
</dbReference>
<dbReference type="PANTHER" id="PTHR21660:SF1">
    <property type="entry name" value="ACYL-COENZYME A THIOESTERASE 13"/>
    <property type="match status" value="1"/>
</dbReference>
<gene>
    <name evidence="4" type="ORF">FHS22_006455</name>
</gene>
<accession>A0A841DEF6</accession>
<evidence type="ECO:0000256" key="1">
    <source>
        <dbReference type="ARBA" id="ARBA00008324"/>
    </source>
</evidence>
<organism evidence="4 5">
    <name type="scientific">Planomonospora venezuelensis</name>
    <dbReference type="NCBI Taxonomy" id="1999"/>
    <lineage>
        <taxon>Bacteria</taxon>
        <taxon>Bacillati</taxon>
        <taxon>Actinomycetota</taxon>
        <taxon>Actinomycetes</taxon>
        <taxon>Streptosporangiales</taxon>
        <taxon>Streptosporangiaceae</taxon>
        <taxon>Planomonospora</taxon>
    </lineage>
</organism>
<dbReference type="RefSeq" id="WP_184947890.1">
    <property type="nucleotide sequence ID" value="NZ_BAAAWZ010000004.1"/>
</dbReference>
<dbReference type="InterPro" id="IPR039298">
    <property type="entry name" value="ACOT13"/>
</dbReference>
<dbReference type="Pfam" id="PF03061">
    <property type="entry name" value="4HBT"/>
    <property type="match status" value="1"/>
</dbReference>
<dbReference type="InterPro" id="IPR006683">
    <property type="entry name" value="Thioestr_dom"/>
</dbReference>